<accession>A0AA86P7N3</accession>
<proteinExistence type="predicted"/>
<dbReference type="EMBL" id="CAXDID020000004">
    <property type="protein sequence ID" value="CAL5973339.1"/>
    <property type="molecule type" value="Genomic_DNA"/>
</dbReference>
<evidence type="ECO:0000313" key="2">
    <source>
        <dbReference type="EMBL" id="CAL5973339.1"/>
    </source>
</evidence>
<dbReference type="Proteomes" id="UP001642409">
    <property type="component" value="Unassembled WGS sequence"/>
</dbReference>
<protein>
    <submittedName>
        <fullName evidence="2">Hypothetical_protein</fullName>
    </submittedName>
</protein>
<dbReference type="EMBL" id="CATOUU010000531">
    <property type="protein sequence ID" value="CAI9933135.1"/>
    <property type="molecule type" value="Genomic_DNA"/>
</dbReference>
<keyword evidence="3" id="KW-1185">Reference proteome</keyword>
<organism evidence="1">
    <name type="scientific">Hexamita inflata</name>
    <dbReference type="NCBI Taxonomy" id="28002"/>
    <lineage>
        <taxon>Eukaryota</taxon>
        <taxon>Metamonada</taxon>
        <taxon>Diplomonadida</taxon>
        <taxon>Hexamitidae</taxon>
        <taxon>Hexamitinae</taxon>
        <taxon>Hexamita</taxon>
    </lineage>
</organism>
<name>A0AA86P7N3_9EUKA</name>
<evidence type="ECO:0000313" key="3">
    <source>
        <dbReference type="Proteomes" id="UP001642409"/>
    </source>
</evidence>
<gene>
    <name evidence="1" type="ORF">HINF_LOCUS20780</name>
    <name evidence="2" type="ORF">HINF_LOCUS2326</name>
</gene>
<evidence type="ECO:0000313" key="1">
    <source>
        <dbReference type="EMBL" id="CAI9933135.1"/>
    </source>
</evidence>
<comment type="caution">
    <text evidence="1">The sequence shown here is derived from an EMBL/GenBank/DDBJ whole genome shotgun (WGS) entry which is preliminary data.</text>
</comment>
<reference evidence="1" key="1">
    <citation type="submission" date="2023-06" db="EMBL/GenBank/DDBJ databases">
        <authorList>
            <person name="Kurt Z."/>
        </authorList>
    </citation>
    <scope>NUCLEOTIDE SEQUENCE</scope>
</reference>
<dbReference type="AlphaFoldDB" id="A0AA86P7N3"/>
<reference evidence="2 3" key="2">
    <citation type="submission" date="2024-07" db="EMBL/GenBank/DDBJ databases">
        <authorList>
            <person name="Akdeniz Z."/>
        </authorList>
    </citation>
    <scope>NUCLEOTIDE SEQUENCE [LARGE SCALE GENOMIC DNA]</scope>
</reference>
<sequence length="179" mass="20996">MKRRTALGHQRALDTAVSLLYHLSPTARGRRYSKDLLPWLSREPERNFWKLSILVVCTLITHYYDLSYINVLKLVYRSRAVYYLCVVQIYLQLRNIQSRDSKTANDFWCAGGISLLAFWTQQNDEPHSATNAHWTLPFLFCIIYHLQPEAEDTQKTFCRGCPESQKDISGNQQYQQFVL</sequence>